<dbReference type="OrthoDB" id="9805950at2"/>
<dbReference type="AlphaFoldDB" id="A0A1B2EII4"/>
<dbReference type="Pfam" id="PF13416">
    <property type="entry name" value="SBP_bac_8"/>
    <property type="match status" value="1"/>
</dbReference>
<organism evidence="6">
    <name type="scientific">Microvirga ossetica</name>
    <dbReference type="NCBI Taxonomy" id="1882682"/>
    <lineage>
        <taxon>Bacteria</taxon>
        <taxon>Pseudomonadati</taxon>
        <taxon>Pseudomonadota</taxon>
        <taxon>Alphaproteobacteria</taxon>
        <taxon>Hyphomicrobiales</taxon>
        <taxon>Methylobacteriaceae</taxon>
        <taxon>Microvirga</taxon>
    </lineage>
</organism>
<evidence type="ECO:0000256" key="1">
    <source>
        <dbReference type="ARBA" id="ARBA00004418"/>
    </source>
</evidence>
<accession>A0A1B2EII4</accession>
<dbReference type="RefSeq" id="WP_099510672.1">
    <property type="nucleotide sequence ID" value="NZ_CP016616.1"/>
</dbReference>
<dbReference type="CDD" id="cd14748">
    <property type="entry name" value="PBP2_UgpB"/>
    <property type="match status" value="1"/>
</dbReference>
<feature type="region of interest" description="Disordered" evidence="4">
    <location>
        <begin position="406"/>
        <end position="427"/>
    </location>
</feature>
<sequence length="427" mass="46818">MKFKSKALLTAGFMTIAGLGATAAQAVDLTMYYPVAVGGPVTKIIDDMVQGFQKENPDIKVEAVYAGNYTDTMTKAMTAMKGGQPPQLSVLFSTDLFTLMDEQAIVPIDELAGADGKEWLNSFYPAFMENGQVGGKTWSVPFQRSTIVLYYNKDAFKEAGLDPEKPPATWAEMAEVSKKLVKKDASGNVSRWGVEIPSTGYGYWMLQALAIENGQKLMNETGNKTFFNEKKTVEALQYWVDLSAKDGVMPKGAVEWGTLRTDFLEGKTAMMWHTTGNLTAVKEGAKFNFGVAMLPAKEQRGSPTGGGNFYVFKSATPEQQKAAVKFIRWMTAPERAADWSIKTGYVAVTPAAYETGTMKTYVKDFPQAIVARDQLKHAVAELSVHDNGRIYKIVNDAVQAAVTGTQSPQEALESAQKQSERVLSRYK</sequence>
<dbReference type="InterPro" id="IPR050490">
    <property type="entry name" value="Bact_solute-bd_prot1"/>
</dbReference>
<dbReference type="KEGG" id="moc:BB934_16640"/>
<feature type="compositionally biased region" description="Basic and acidic residues" evidence="4">
    <location>
        <begin position="418"/>
        <end position="427"/>
    </location>
</feature>
<protein>
    <submittedName>
        <fullName evidence="6">ABC transporter substrate-binding protein</fullName>
    </submittedName>
</protein>
<proteinExistence type="inferred from homology"/>
<feature type="signal peptide" evidence="5">
    <location>
        <begin position="1"/>
        <end position="26"/>
    </location>
</feature>
<gene>
    <name evidence="6" type="ORF">BB934_16640</name>
</gene>
<dbReference type="InterPro" id="IPR006059">
    <property type="entry name" value="SBP"/>
</dbReference>
<evidence type="ECO:0000313" key="6">
    <source>
        <dbReference type="EMBL" id="ANY79652.1"/>
    </source>
</evidence>
<dbReference type="EMBL" id="CP016616">
    <property type="protein sequence ID" value="ANY79652.1"/>
    <property type="molecule type" value="Genomic_DNA"/>
</dbReference>
<comment type="similarity">
    <text evidence="2">Belongs to the bacterial solute-binding protein 1 family.</text>
</comment>
<dbReference type="PANTHER" id="PTHR43649:SF30">
    <property type="entry name" value="ABC TRANSPORTER SUBSTRATE-BINDING PROTEIN"/>
    <property type="match status" value="1"/>
</dbReference>
<evidence type="ECO:0000256" key="4">
    <source>
        <dbReference type="SAM" id="MobiDB-lite"/>
    </source>
</evidence>
<dbReference type="PANTHER" id="PTHR43649">
    <property type="entry name" value="ARABINOSE-BINDING PROTEIN-RELATED"/>
    <property type="match status" value="1"/>
</dbReference>
<evidence type="ECO:0000256" key="2">
    <source>
        <dbReference type="ARBA" id="ARBA00008520"/>
    </source>
</evidence>
<dbReference type="Gene3D" id="3.40.190.10">
    <property type="entry name" value="Periplasmic binding protein-like II"/>
    <property type="match status" value="2"/>
</dbReference>
<evidence type="ECO:0000256" key="5">
    <source>
        <dbReference type="SAM" id="SignalP"/>
    </source>
</evidence>
<dbReference type="SUPFAM" id="SSF53850">
    <property type="entry name" value="Periplasmic binding protein-like II"/>
    <property type="match status" value="1"/>
</dbReference>
<comment type="subcellular location">
    <subcellularLocation>
        <location evidence="1">Periplasm</location>
    </subcellularLocation>
</comment>
<feature type="chain" id="PRO_5008535977" evidence="5">
    <location>
        <begin position="27"/>
        <end position="427"/>
    </location>
</feature>
<keyword evidence="5" id="KW-0732">Signal</keyword>
<reference evidence="6" key="1">
    <citation type="submission" date="2016-07" db="EMBL/GenBank/DDBJ databases">
        <title>Microvirga ossetica sp. nov. a new species of rhizobia isolated from root nodules of the legume species Vicia alpestris Steven originated from North Ossetia region in the Caucasus.</title>
        <authorList>
            <person name="Safronova V.I."/>
            <person name="Kuznetsova I.G."/>
            <person name="Sazanova A.L."/>
            <person name="Belimov A."/>
            <person name="Andronov E."/>
            <person name="Osledkin Y.S."/>
            <person name="Onishchuk O.P."/>
            <person name="Kurchak O.N."/>
            <person name="Shaposhnikov A.I."/>
            <person name="Willems A."/>
            <person name="Tikhonovich I.A."/>
        </authorList>
    </citation>
    <scope>NUCLEOTIDE SEQUENCE [LARGE SCALE GENOMIC DNA]</scope>
    <source>
        <strain evidence="6">V5/3M</strain>
    </source>
</reference>
<name>A0A1B2EII4_9HYPH</name>
<evidence type="ECO:0000256" key="3">
    <source>
        <dbReference type="ARBA" id="ARBA00022764"/>
    </source>
</evidence>
<keyword evidence="3" id="KW-0574">Periplasm</keyword>
<dbReference type="GO" id="GO:0042597">
    <property type="term" value="C:periplasmic space"/>
    <property type="evidence" value="ECO:0007669"/>
    <property type="project" value="UniProtKB-SubCell"/>
</dbReference>